<comment type="caution">
    <text evidence="1">The sequence shown here is derived from an EMBL/GenBank/DDBJ whole genome shotgun (WGS) entry which is preliminary data.</text>
</comment>
<reference evidence="1 2" key="1">
    <citation type="submission" date="2021-02" db="EMBL/GenBank/DDBJ databases">
        <authorList>
            <person name="Vanwijnsberghe S."/>
        </authorList>
    </citation>
    <scope>NUCLEOTIDE SEQUENCE [LARGE SCALE GENOMIC DNA]</scope>
    <source>
        <strain evidence="1 2">R-69776</strain>
    </source>
</reference>
<accession>A0ABM8T2F0</accession>
<evidence type="ECO:0000313" key="1">
    <source>
        <dbReference type="EMBL" id="CAE6851528.1"/>
    </source>
</evidence>
<gene>
    <name evidence="1" type="ORF">R69776_07528</name>
</gene>
<evidence type="ECO:0000313" key="2">
    <source>
        <dbReference type="Proteomes" id="UP000673821"/>
    </source>
</evidence>
<proteinExistence type="predicted"/>
<dbReference type="EMBL" id="CAJNBH010000036">
    <property type="protein sequence ID" value="CAE6851528.1"/>
    <property type="molecule type" value="Genomic_DNA"/>
</dbReference>
<sequence>MRAIRSRHPMVTTVPNFSRGQEEEVFPRIAIKLYWLCLRLWMSGKRASPPDTRSTQVSAMISPITAFRPKLFG</sequence>
<protein>
    <submittedName>
        <fullName evidence="1">Uncharacterized protein</fullName>
    </submittedName>
</protein>
<keyword evidence="2" id="KW-1185">Reference proteome</keyword>
<name>A0ABM8T2F0_9BURK</name>
<dbReference type="Proteomes" id="UP000673821">
    <property type="component" value="Unassembled WGS sequence"/>
</dbReference>
<organism evidence="1 2">
    <name type="scientific">Paraburkholderia nemoris</name>
    <dbReference type="NCBI Taxonomy" id="2793076"/>
    <lineage>
        <taxon>Bacteria</taxon>
        <taxon>Pseudomonadati</taxon>
        <taxon>Pseudomonadota</taxon>
        <taxon>Betaproteobacteria</taxon>
        <taxon>Burkholderiales</taxon>
        <taxon>Burkholderiaceae</taxon>
        <taxon>Paraburkholderia</taxon>
    </lineage>
</organism>